<protein>
    <submittedName>
        <fullName evidence="2">Peptidase S1 domain-containing protein</fullName>
    </submittedName>
</protein>
<name>A0AC34G8Z9_9BILA</name>
<organism evidence="1 2">
    <name type="scientific">Panagrolaimus sp. ES5</name>
    <dbReference type="NCBI Taxonomy" id="591445"/>
    <lineage>
        <taxon>Eukaryota</taxon>
        <taxon>Metazoa</taxon>
        <taxon>Ecdysozoa</taxon>
        <taxon>Nematoda</taxon>
        <taxon>Chromadorea</taxon>
        <taxon>Rhabditida</taxon>
        <taxon>Tylenchina</taxon>
        <taxon>Panagrolaimomorpha</taxon>
        <taxon>Panagrolaimoidea</taxon>
        <taxon>Panagrolaimidae</taxon>
        <taxon>Panagrolaimus</taxon>
    </lineage>
</organism>
<accession>A0AC34G8Z9</accession>
<dbReference type="WBParaSite" id="ES5_v2.g26177.t1">
    <property type="protein sequence ID" value="ES5_v2.g26177.t1"/>
    <property type="gene ID" value="ES5_v2.g26177"/>
</dbReference>
<evidence type="ECO:0000313" key="2">
    <source>
        <dbReference type="WBParaSite" id="ES5_v2.g26177.t1"/>
    </source>
</evidence>
<sequence length="352" mass="38287">MIAARLVVFFVAAIFLQQHVYGFNNDRIQGGSISPVGMFQFLPALSFLGQGPNLDKIGSAVCSSTVISKRHILTAAHCTAVVLPNGLGGDWVLDTSAILVDFRPREKIIDVGKNSILDKVQLPLKSFGIQLKFYNHPSFFTAKSLAYDISVIEFPVGTDLKIPPIKLVSNYVEAEGDTAIAAGYGIYKYKWNPEMQDYEPLKPTELLNATVPIFSPENCPLAKVTTAICIGAPGLQSDHGDSGGPLMFEKDGKYYQIGITSAGANGTVFYTRLSDYCEWIKMITNGDASCEPLPADINRNQPLSDPDIPPFLIPANEPDVTAIPLPTAAPQSSSSFATFNILFLFFVFFLFA</sequence>
<dbReference type="Proteomes" id="UP000887579">
    <property type="component" value="Unplaced"/>
</dbReference>
<evidence type="ECO:0000313" key="1">
    <source>
        <dbReference type="Proteomes" id="UP000887579"/>
    </source>
</evidence>
<reference evidence="2" key="1">
    <citation type="submission" date="2022-11" db="UniProtKB">
        <authorList>
            <consortium name="WormBaseParasite"/>
        </authorList>
    </citation>
    <scope>IDENTIFICATION</scope>
</reference>
<proteinExistence type="predicted"/>